<keyword evidence="3" id="KW-1185">Reference proteome</keyword>
<dbReference type="RefSeq" id="WP_281763415.1">
    <property type="nucleotide sequence ID" value="NZ_BRVO01000001.1"/>
</dbReference>
<gene>
    <name evidence="2" type="ORF">Y10_01160</name>
</gene>
<dbReference type="EMBL" id="BRVO01000001">
    <property type="protein sequence ID" value="GLB47748.1"/>
    <property type="molecule type" value="Genomic_DNA"/>
</dbReference>
<reference evidence="2" key="1">
    <citation type="submission" date="2022-07" db="EMBL/GenBank/DDBJ databases">
        <title>Taxonomy of Novel Oxalotrophic and Methylotrophic Bacteria.</title>
        <authorList>
            <person name="Sahin N."/>
            <person name="Tani A."/>
        </authorList>
    </citation>
    <scope>NUCLEOTIDE SEQUENCE</scope>
    <source>
        <strain evidence="2">Y10</strain>
    </source>
</reference>
<evidence type="ECO:0000313" key="2">
    <source>
        <dbReference type="EMBL" id="GLB47748.1"/>
    </source>
</evidence>
<organism evidence="2 3">
    <name type="scientific">Neptunitalea lumnitzerae</name>
    <dbReference type="NCBI Taxonomy" id="2965509"/>
    <lineage>
        <taxon>Bacteria</taxon>
        <taxon>Pseudomonadati</taxon>
        <taxon>Bacteroidota</taxon>
        <taxon>Flavobacteriia</taxon>
        <taxon>Flavobacteriales</taxon>
        <taxon>Flavobacteriaceae</taxon>
        <taxon>Neptunitalea</taxon>
    </lineage>
</organism>
<evidence type="ECO:0000313" key="3">
    <source>
        <dbReference type="Proteomes" id="UP001143543"/>
    </source>
</evidence>
<comment type="caution">
    <text evidence="2">The sequence shown here is derived from an EMBL/GenBank/DDBJ whole genome shotgun (WGS) entry which is preliminary data.</text>
</comment>
<name>A0ABQ5MEG4_9FLAO</name>
<protein>
    <recommendedName>
        <fullName evidence="1">DUF5675 domain-containing protein</fullName>
    </recommendedName>
</protein>
<feature type="domain" description="DUF5675" evidence="1">
    <location>
        <begin position="6"/>
        <end position="127"/>
    </location>
</feature>
<accession>A0ABQ5MEG4</accession>
<dbReference type="Proteomes" id="UP001143543">
    <property type="component" value="Unassembled WGS sequence"/>
</dbReference>
<dbReference type="InterPro" id="IPR043732">
    <property type="entry name" value="DUF5675"/>
</dbReference>
<proteinExistence type="predicted"/>
<evidence type="ECO:0000259" key="1">
    <source>
        <dbReference type="Pfam" id="PF18925"/>
    </source>
</evidence>
<dbReference type="Pfam" id="PF18925">
    <property type="entry name" value="DUF5675"/>
    <property type="match status" value="1"/>
</dbReference>
<sequence>MKKVKLFRFWSDSNQSTGTLVVFNNENQPIFINPCIERGWQDNQQNISCVPTGVYPLKLEYSNRFDMDLWELKDVPNRSECKIHAANYWSQLNGCIAPGEYLADINSDGYFDVTNSRNTLGSFHASLEGISETTIEIFDVY</sequence>